<dbReference type="Pfam" id="PF03297">
    <property type="entry name" value="Ribosomal_S25"/>
    <property type="match status" value="1"/>
</dbReference>
<dbReference type="VEuPathDB" id="MicrosporidiaDB:NAPIS_ORF00589"/>
<dbReference type="AlphaFoldDB" id="T0MFI5"/>
<gene>
    <name evidence="5" type="ORF">NAPIS_ORF00589</name>
</gene>
<keyword evidence="6" id="KW-1185">Reference proteome</keyword>
<accession>T0MFI5</accession>
<keyword evidence="2 4" id="KW-0689">Ribosomal protein</keyword>
<name>T0MFI5_9MICR</name>
<dbReference type="EMBL" id="KE647080">
    <property type="protein sequence ID" value="EQB61831.1"/>
    <property type="molecule type" value="Genomic_DNA"/>
</dbReference>
<evidence type="ECO:0000256" key="3">
    <source>
        <dbReference type="ARBA" id="ARBA00023274"/>
    </source>
</evidence>
<evidence type="ECO:0000256" key="2">
    <source>
        <dbReference type="ARBA" id="ARBA00022980"/>
    </source>
</evidence>
<sequence>MDLNFTKSELDERKESFKSRINIKKRKKKWTEVKKKDEQRKIFTVSDELLQKVEKEVKKAKLLTVFSLGSRLNLTLSVAKNILRYFVERGDLFVIHRSNQTVIYGQPIVETKEEITNNNETISENISLQEKAE</sequence>
<comment type="similarity">
    <text evidence="1 4">Belongs to the eukaryotic ribosomal protein eS25 family.</text>
</comment>
<dbReference type="HOGENOM" id="CLU_1907258_0_0_1"/>
<organism evidence="5 6">
    <name type="scientific">Vairimorpha apis BRL 01</name>
    <dbReference type="NCBI Taxonomy" id="1037528"/>
    <lineage>
        <taxon>Eukaryota</taxon>
        <taxon>Fungi</taxon>
        <taxon>Fungi incertae sedis</taxon>
        <taxon>Microsporidia</taxon>
        <taxon>Nosematidae</taxon>
        <taxon>Vairimorpha</taxon>
    </lineage>
</organism>
<dbReference type="Proteomes" id="UP000053780">
    <property type="component" value="Unassembled WGS sequence"/>
</dbReference>
<evidence type="ECO:0000256" key="4">
    <source>
        <dbReference type="RuleBase" id="RU366057"/>
    </source>
</evidence>
<evidence type="ECO:0000313" key="6">
    <source>
        <dbReference type="Proteomes" id="UP000053780"/>
    </source>
</evidence>
<proteinExistence type="inferred from homology"/>
<dbReference type="GO" id="GO:0005840">
    <property type="term" value="C:ribosome"/>
    <property type="evidence" value="ECO:0007669"/>
    <property type="project" value="UniProtKB-KW"/>
</dbReference>
<dbReference type="OrthoDB" id="10263513at2759"/>
<dbReference type="Gene3D" id="3.30.63.20">
    <property type="match status" value="1"/>
</dbReference>
<protein>
    <recommendedName>
        <fullName evidence="4">40S ribosomal protein S25</fullName>
    </recommendedName>
</protein>
<dbReference type="GO" id="GO:1990904">
    <property type="term" value="C:ribonucleoprotein complex"/>
    <property type="evidence" value="ECO:0007669"/>
    <property type="project" value="UniProtKB-KW"/>
</dbReference>
<keyword evidence="3 4" id="KW-0687">Ribonucleoprotein</keyword>
<reference evidence="5 6" key="1">
    <citation type="journal article" date="2013" name="BMC Genomics">
        <title>Genome sequencing and comparative genomics of honey bee microsporidia, Nosema apis reveal novel insights into host-parasite interactions.</title>
        <authorList>
            <person name="Chen Yp."/>
            <person name="Pettis J.S."/>
            <person name="Zhao Y."/>
            <person name="Liu X."/>
            <person name="Tallon L.J."/>
            <person name="Sadzewicz L.D."/>
            <person name="Li R."/>
            <person name="Zheng H."/>
            <person name="Huang S."/>
            <person name="Zhang X."/>
            <person name="Hamilton M.C."/>
            <person name="Pernal S.F."/>
            <person name="Melathopoulos A.P."/>
            <person name="Yan X."/>
            <person name="Evans J.D."/>
        </authorList>
    </citation>
    <scope>NUCLEOTIDE SEQUENCE [LARGE SCALE GENOMIC DNA]</scope>
    <source>
        <strain evidence="5 6">BRL 01</strain>
    </source>
</reference>
<evidence type="ECO:0000313" key="5">
    <source>
        <dbReference type="EMBL" id="EQB61831.1"/>
    </source>
</evidence>
<dbReference type="InterPro" id="IPR004977">
    <property type="entry name" value="Ribosomal_eS25"/>
</dbReference>
<evidence type="ECO:0000256" key="1">
    <source>
        <dbReference type="ARBA" id="ARBA00009106"/>
    </source>
</evidence>